<dbReference type="eggNOG" id="COG3437">
    <property type="taxonomic scope" value="Bacteria"/>
</dbReference>
<dbReference type="InterPro" id="IPR001789">
    <property type="entry name" value="Sig_transdc_resp-reg_receiver"/>
</dbReference>
<dbReference type="STRING" id="1322246.BN4_11469"/>
<evidence type="ECO:0000256" key="1">
    <source>
        <dbReference type="PROSITE-ProRule" id="PRU00169"/>
    </source>
</evidence>
<dbReference type="SMART" id="SM00471">
    <property type="entry name" value="HDc"/>
    <property type="match status" value="1"/>
</dbReference>
<dbReference type="PANTHER" id="PTHR45228:SF9">
    <property type="entry name" value="3'3'-CGAMP-SPECIFIC PHOSPHODIESTERASE 2"/>
    <property type="match status" value="1"/>
</dbReference>
<dbReference type="SUPFAM" id="SSF52172">
    <property type="entry name" value="CheY-like"/>
    <property type="match status" value="1"/>
</dbReference>
<dbReference type="GO" id="GO:0016787">
    <property type="term" value="F:hydrolase activity"/>
    <property type="evidence" value="ECO:0007669"/>
    <property type="project" value="UniProtKB-KW"/>
</dbReference>
<evidence type="ECO:0000313" key="5">
    <source>
        <dbReference type="Proteomes" id="UP000011724"/>
    </source>
</evidence>
<keyword evidence="1" id="KW-0597">Phosphoprotein</keyword>
<dbReference type="GO" id="GO:0000160">
    <property type="term" value="P:phosphorelay signal transduction system"/>
    <property type="evidence" value="ECO:0007669"/>
    <property type="project" value="InterPro"/>
</dbReference>
<evidence type="ECO:0000313" key="4">
    <source>
        <dbReference type="EMBL" id="CCH48704.1"/>
    </source>
</evidence>
<dbReference type="HOGENOM" id="CLU_000445_92_10_7"/>
<feature type="modified residue" description="4-aspartylphosphate" evidence="1">
    <location>
        <position position="80"/>
    </location>
</feature>
<protein>
    <submittedName>
        <fullName evidence="4">Response regulator receiver modulated metal dependent phosphohydrolase</fullName>
    </submittedName>
</protein>
<dbReference type="RefSeq" id="WP_015414750.1">
    <property type="nucleotide sequence ID" value="NC_020409.1"/>
</dbReference>
<dbReference type="InterPro" id="IPR021800">
    <property type="entry name" value="DUF3369"/>
</dbReference>
<dbReference type="AlphaFoldDB" id="M1WQ04"/>
<dbReference type="PATRIC" id="fig|879567.3.peg.1533"/>
<keyword evidence="5" id="KW-1185">Reference proteome</keyword>
<dbReference type="BioCyc" id="DPIE1322246:BN4_RS07380-MONOMER"/>
<gene>
    <name evidence="4" type="ordered locus">BN4_11469</name>
</gene>
<organism evidence="4 5">
    <name type="scientific">Pseudodesulfovibrio piezophilus (strain DSM 21447 / JCM 15486 / C1TLV30)</name>
    <name type="common">Desulfovibrio piezophilus</name>
    <dbReference type="NCBI Taxonomy" id="1322246"/>
    <lineage>
        <taxon>Bacteria</taxon>
        <taxon>Pseudomonadati</taxon>
        <taxon>Thermodesulfobacteriota</taxon>
        <taxon>Desulfovibrionia</taxon>
        <taxon>Desulfovibrionales</taxon>
        <taxon>Desulfovibrionaceae</taxon>
    </lineage>
</organism>
<keyword evidence="4" id="KW-0378">Hydrolase</keyword>
<accession>M1WQ04</accession>
<name>M1WQ04_PSEP2</name>
<dbReference type="KEGG" id="dpi:BN4_11469"/>
<dbReference type="InterPro" id="IPR011006">
    <property type="entry name" value="CheY-like_superfamily"/>
</dbReference>
<feature type="domain" description="Response regulatory" evidence="2">
    <location>
        <begin position="25"/>
        <end position="149"/>
    </location>
</feature>
<dbReference type="Gene3D" id="3.40.50.2300">
    <property type="match status" value="1"/>
</dbReference>
<dbReference type="Proteomes" id="UP000011724">
    <property type="component" value="Chromosome"/>
</dbReference>
<dbReference type="OrthoDB" id="9769359at2"/>
<evidence type="ECO:0000259" key="2">
    <source>
        <dbReference type="PROSITE" id="PS50110"/>
    </source>
</evidence>
<dbReference type="InterPro" id="IPR037522">
    <property type="entry name" value="HD_GYP_dom"/>
</dbReference>
<proteinExistence type="predicted"/>
<dbReference type="CDD" id="cd00077">
    <property type="entry name" value="HDc"/>
    <property type="match status" value="1"/>
</dbReference>
<dbReference type="Gene3D" id="1.10.3210.10">
    <property type="entry name" value="Hypothetical protein af1432"/>
    <property type="match status" value="1"/>
</dbReference>
<dbReference type="SMART" id="SM00448">
    <property type="entry name" value="REC"/>
    <property type="match status" value="1"/>
</dbReference>
<dbReference type="Pfam" id="PF13487">
    <property type="entry name" value="HD_5"/>
    <property type="match status" value="1"/>
</dbReference>
<reference evidence="4 5" key="1">
    <citation type="journal article" date="2013" name="PLoS ONE">
        <title>The first genomic and proteomic characterization of a deep-sea sulfate reducer: insights into the piezophilic lifestyle of Desulfovibrio piezophilus.</title>
        <authorList>
            <person name="Pradel N."/>
            <person name="Ji B."/>
            <person name="Gimenez G."/>
            <person name="Talla E."/>
            <person name="Lenoble P."/>
            <person name="Garel M."/>
            <person name="Tamburini C."/>
            <person name="Fourquet P."/>
            <person name="Lebrun R."/>
            <person name="Bertin P."/>
            <person name="Denis Y."/>
            <person name="Pophillat M."/>
            <person name="Barbe V."/>
            <person name="Ollivier B."/>
            <person name="Dolla A."/>
        </authorList>
    </citation>
    <scope>NUCLEOTIDE SEQUENCE [LARGE SCALE GENOMIC DNA]</scope>
    <source>
        <strain evidence="5">DSM 10523 / SB164P1</strain>
    </source>
</reference>
<dbReference type="PROSITE" id="PS50110">
    <property type="entry name" value="RESPONSE_REGULATORY"/>
    <property type="match status" value="1"/>
</dbReference>
<feature type="domain" description="HD-GYP" evidence="3">
    <location>
        <begin position="315"/>
        <end position="512"/>
    </location>
</feature>
<dbReference type="PROSITE" id="PS51832">
    <property type="entry name" value="HD_GYP"/>
    <property type="match status" value="1"/>
</dbReference>
<dbReference type="PANTHER" id="PTHR45228">
    <property type="entry name" value="CYCLIC DI-GMP PHOSPHODIESTERASE TM_0186-RELATED"/>
    <property type="match status" value="1"/>
</dbReference>
<dbReference type="InterPro" id="IPR052020">
    <property type="entry name" value="Cyclic_di-GMP/3'3'-cGAMP_PDE"/>
</dbReference>
<reference evidence="5" key="2">
    <citation type="journal article" date="2013" name="Stand. Genomic Sci.">
        <title>Complete genome sequence of Desulfocapsa sulfexigens, a marine deltaproteobacterium specialized in disproportionating inorganic sulfur compounds.</title>
        <authorList>
            <person name="Finster K.W."/>
            <person name="Kjeldsen K.U."/>
            <person name="Kube M."/>
            <person name="Reinhardt R."/>
            <person name="Mussmann M."/>
            <person name="Amann R."/>
            <person name="Schreiber L."/>
        </authorList>
    </citation>
    <scope>NUCLEOTIDE SEQUENCE [LARGE SCALE GENOMIC DNA]</scope>
    <source>
        <strain evidence="5">DSM 10523 / SB164P1</strain>
    </source>
</reference>
<dbReference type="EMBL" id="FO203427">
    <property type="protein sequence ID" value="CCH48704.1"/>
    <property type="molecule type" value="Genomic_DNA"/>
</dbReference>
<dbReference type="InterPro" id="IPR003607">
    <property type="entry name" value="HD/PDEase_dom"/>
</dbReference>
<evidence type="ECO:0000259" key="3">
    <source>
        <dbReference type="PROSITE" id="PS51832"/>
    </source>
</evidence>
<dbReference type="SUPFAM" id="SSF109604">
    <property type="entry name" value="HD-domain/PDEase-like"/>
    <property type="match status" value="1"/>
</dbReference>
<sequence length="516" mass="57748">MTDDELIFAAETTETALPIEQRLWKLLVVDDDSFVHKVTRLVLEDYTFEGNGLEILSAFSAEEGKSLLKEHQDIAVILLDVVMETHQAGLDLAAWIRDELDNNLIRIILRTGQPGEAPEQEVIFKYDINDYKEKAELTSQKLATTVTTAIRSYRDLRTIERNRAGLSQIVAASPTIFRSQSLGEFASGVLTQLVATLSLDDDTVMARASGLAAAKEDGSFKVIASTGKYSLTRDMPLERLGDKEALQSIQFATKNKQTFFKDNTFVGFYRTASDSESVIYLRSSGPISEIDRDLIEVFSNNISAAYDNLDLHRVLNETQKDLLFILGDVVESRTMGMSNHARRVAEYSHLLALRSGMDTESANQFKLASPMHDIGKIGISDSILLKPSKLDAREFDIIKGHPTIGYNILKGSERPLMHLAAIIALEHHEQWNGEGYPMGLAGEEISLVGRITRVADVFDALDSHRPHKEPWPLEDSIDYMKQNRGTDFDPTIIDLFMENLDEILELRATYGDESKD</sequence>
<dbReference type="Pfam" id="PF11849">
    <property type="entry name" value="DUF3369"/>
    <property type="match status" value="1"/>
</dbReference>